<dbReference type="Proteomes" id="UP000321820">
    <property type="component" value="Chromosome"/>
</dbReference>
<dbReference type="GO" id="GO:0009055">
    <property type="term" value="F:electron transfer activity"/>
    <property type="evidence" value="ECO:0007669"/>
    <property type="project" value="InterPro"/>
</dbReference>
<dbReference type="GO" id="GO:0046872">
    <property type="term" value="F:metal ion binding"/>
    <property type="evidence" value="ECO:0007669"/>
    <property type="project" value="UniProtKB-KW"/>
</dbReference>
<dbReference type="Pfam" id="PF13442">
    <property type="entry name" value="Cytochrome_CBB3"/>
    <property type="match status" value="1"/>
</dbReference>
<evidence type="ECO:0000256" key="2">
    <source>
        <dbReference type="ARBA" id="ARBA00022617"/>
    </source>
</evidence>
<dbReference type="PANTHER" id="PTHR37823">
    <property type="entry name" value="CYTOCHROME C-553-LIKE"/>
    <property type="match status" value="1"/>
</dbReference>
<dbReference type="PROSITE" id="PS51257">
    <property type="entry name" value="PROKAR_LIPOPROTEIN"/>
    <property type="match status" value="1"/>
</dbReference>
<evidence type="ECO:0000313" key="10">
    <source>
        <dbReference type="Proteomes" id="UP000321820"/>
    </source>
</evidence>
<dbReference type="PANTHER" id="PTHR37823:SF4">
    <property type="entry name" value="MENAQUINOL-CYTOCHROME C REDUCTASE CYTOCHROME B_C SUBUNIT"/>
    <property type="match status" value="1"/>
</dbReference>
<organism evidence="9 10">
    <name type="scientific">Terriglobus albidus</name>
    <dbReference type="NCBI Taxonomy" id="1592106"/>
    <lineage>
        <taxon>Bacteria</taxon>
        <taxon>Pseudomonadati</taxon>
        <taxon>Acidobacteriota</taxon>
        <taxon>Terriglobia</taxon>
        <taxon>Terriglobales</taxon>
        <taxon>Acidobacteriaceae</taxon>
        <taxon>Terriglobus</taxon>
    </lineage>
</organism>
<dbReference type="GO" id="GO:0020037">
    <property type="term" value="F:heme binding"/>
    <property type="evidence" value="ECO:0007669"/>
    <property type="project" value="InterPro"/>
</dbReference>
<keyword evidence="5 6" id="KW-0408">Iron</keyword>
<gene>
    <name evidence="9" type="ORF">FTW19_13365</name>
</gene>
<dbReference type="SUPFAM" id="SSF46626">
    <property type="entry name" value="Cytochrome c"/>
    <property type="match status" value="2"/>
</dbReference>
<name>A0A5B9EAW7_9BACT</name>
<proteinExistence type="predicted"/>
<keyword evidence="3 6" id="KW-0479">Metal-binding</keyword>
<protein>
    <submittedName>
        <fullName evidence="9">Cytochrome c family protein</fullName>
    </submittedName>
</protein>
<evidence type="ECO:0000256" key="7">
    <source>
        <dbReference type="SAM" id="MobiDB-lite"/>
    </source>
</evidence>
<dbReference type="InterPro" id="IPR036909">
    <property type="entry name" value="Cyt_c-like_dom_sf"/>
</dbReference>
<evidence type="ECO:0000256" key="6">
    <source>
        <dbReference type="PROSITE-ProRule" id="PRU00433"/>
    </source>
</evidence>
<feature type="region of interest" description="Disordered" evidence="7">
    <location>
        <begin position="123"/>
        <end position="145"/>
    </location>
</feature>
<evidence type="ECO:0000256" key="5">
    <source>
        <dbReference type="ARBA" id="ARBA00023004"/>
    </source>
</evidence>
<keyword evidence="2 6" id="KW-0349">Heme</keyword>
<evidence type="ECO:0000313" key="9">
    <source>
        <dbReference type="EMBL" id="QEE28899.1"/>
    </source>
</evidence>
<keyword evidence="4" id="KW-0249">Electron transport</keyword>
<dbReference type="PROSITE" id="PS51007">
    <property type="entry name" value="CYTC"/>
    <property type="match status" value="2"/>
</dbReference>
<reference evidence="9 10" key="1">
    <citation type="submission" date="2019-08" db="EMBL/GenBank/DDBJ databases">
        <title>Complete genome sequence of Terriglobus albidus strain ORNL.</title>
        <authorList>
            <person name="Podar M."/>
        </authorList>
    </citation>
    <scope>NUCLEOTIDE SEQUENCE [LARGE SCALE GENOMIC DNA]</scope>
    <source>
        <strain evidence="9 10">ORNL</strain>
    </source>
</reference>
<evidence type="ECO:0000256" key="3">
    <source>
        <dbReference type="ARBA" id="ARBA00022723"/>
    </source>
</evidence>
<keyword evidence="10" id="KW-1185">Reference proteome</keyword>
<keyword evidence="1" id="KW-0813">Transport</keyword>
<feature type="domain" description="Cytochrome c" evidence="8">
    <location>
        <begin position="31"/>
        <end position="120"/>
    </location>
</feature>
<dbReference type="Gene3D" id="1.10.760.10">
    <property type="entry name" value="Cytochrome c-like domain"/>
    <property type="match status" value="2"/>
</dbReference>
<dbReference type="KEGG" id="talb:FTW19_13365"/>
<sequence>MKLCIREVLLLICLVLLIGCHRRIGAPEDREELLRPEKVVSFDRLYKANCSACHGENGAGGPAIDLSNPNYQALVDDASMRRWITSGMPGTQMPAFGTSAGGFLTPEQVDALITGMRSRWSTQTGVKEDMPPYRATGAGNADRGNELFRSTCSPCHQQSSQKLADPSYLSLVSDQSLRTIVIAGRRDLGHPDWVQVRHNQPLADQDVSDVVAYLNSLRNDTPGGPYSDTKSKR</sequence>
<dbReference type="RefSeq" id="WP_147648097.1">
    <property type="nucleotide sequence ID" value="NZ_CP042806.1"/>
</dbReference>
<feature type="domain" description="Cytochrome c" evidence="8">
    <location>
        <begin position="139"/>
        <end position="218"/>
    </location>
</feature>
<dbReference type="Pfam" id="PF00034">
    <property type="entry name" value="Cytochrom_C"/>
    <property type="match status" value="1"/>
</dbReference>
<dbReference type="AlphaFoldDB" id="A0A5B9EAW7"/>
<evidence type="ECO:0000259" key="8">
    <source>
        <dbReference type="PROSITE" id="PS51007"/>
    </source>
</evidence>
<dbReference type="EMBL" id="CP042806">
    <property type="protein sequence ID" value="QEE28899.1"/>
    <property type="molecule type" value="Genomic_DNA"/>
</dbReference>
<dbReference type="InterPro" id="IPR051811">
    <property type="entry name" value="Cytochrome_c550/c551-like"/>
</dbReference>
<accession>A0A5B9EAW7</accession>
<dbReference type="OrthoDB" id="9779283at2"/>
<evidence type="ECO:0000256" key="4">
    <source>
        <dbReference type="ARBA" id="ARBA00022982"/>
    </source>
</evidence>
<evidence type="ECO:0000256" key="1">
    <source>
        <dbReference type="ARBA" id="ARBA00022448"/>
    </source>
</evidence>
<dbReference type="InterPro" id="IPR009056">
    <property type="entry name" value="Cyt_c-like_dom"/>
</dbReference>